<dbReference type="AlphaFoldDB" id="A0A146M1W5"/>
<gene>
    <name evidence="1" type="ORF">g.71526</name>
    <name evidence="2" type="ORF">g.71528</name>
</gene>
<dbReference type="EMBL" id="GDHC01007421">
    <property type="protein sequence ID" value="JAQ11208.1"/>
    <property type="molecule type" value="Transcribed_RNA"/>
</dbReference>
<proteinExistence type="predicted"/>
<protein>
    <submittedName>
        <fullName evidence="2">Uncharacterized protein</fullName>
    </submittedName>
</protein>
<accession>A0A146M1W5</accession>
<organism evidence="2">
    <name type="scientific">Lygus hesperus</name>
    <name type="common">Western plant bug</name>
    <dbReference type="NCBI Taxonomy" id="30085"/>
    <lineage>
        <taxon>Eukaryota</taxon>
        <taxon>Metazoa</taxon>
        <taxon>Ecdysozoa</taxon>
        <taxon>Arthropoda</taxon>
        <taxon>Hexapoda</taxon>
        <taxon>Insecta</taxon>
        <taxon>Pterygota</taxon>
        <taxon>Neoptera</taxon>
        <taxon>Paraneoptera</taxon>
        <taxon>Hemiptera</taxon>
        <taxon>Heteroptera</taxon>
        <taxon>Panheteroptera</taxon>
        <taxon>Cimicomorpha</taxon>
        <taxon>Miridae</taxon>
        <taxon>Mirini</taxon>
        <taxon>Lygus</taxon>
    </lineage>
</organism>
<feature type="non-terminal residue" evidence="2">
    <location>
        <position position="156"/>
    </location>
</feature>
<dbReference type="EMBL" id="GDHC01004836">
    <property type="protein sequence ID" value="JAQ13793.1"/>
    <property type="molecule type" value="Transcribed_RNA"/>
</dbReference>
<sequence length="156" mass="17208">MLLKLIDLGRYPMVSRSFHAGKYLRFTSNVTSRSFQVTNSDAFVRLATSSFKKNLPAKRHFLLILGILSESVRHANYSGLISFIPSPPLVTDVVGHRPKTFPGLLGDAEDPRGWKVESSFAASWQLYCVRVFDSCSAFHPVVASTGSSSQQPCRAA</sequence>
<name>A0A146M1W5_LYGHE</name>
<evidence type="ECO:0000313" key="1">
    <source>
        <dbReference type="EMBL" id="JAQ11208.1"/>
    </source>
</evidence>
<evidence type="ECO:0000313" key="2">
    <source>
        <dbReference type="EMBL" id="JAQ13793.1"/>
    </source>
</evidence>
<reference evidence="2" key="1">
    <citation type="journal article" date="2016" name="Gigascience">
        <title>De novo construction of an expanded transcriptome assembly for the western tarnished plant bug, Lygus hesperus.</title>
        <authorList>
            <person name="Tassone E.E."/>
            <person name="Geib S.M."/>
            <person name="Hall B."/>
            <person name="Fabrick J.A."/>
            <person name="Brent C.S."/>
            <person name="Hull J.J."/>
        </authorList>
    </citation>
    <scope>NUCLEOTIDE SEQUENCE</scope>
</reference>